<feature type="non-terminal residue" evidence="1">
    <location>
        <position position="54"/>
    </location>
</feature>
<sequence>MKAPKQSYVQPRLFQAIDMEAIIPQKHILRKLKDVIDFSQVHEWVAPLYSEKTG</sequence>
<name>A0A2T6BU13_9BACL</name>
<organism evidence="1 2">
    <name type="scientific">Melghirimyces profundicolus</name>
    <dbReference type="NCBI Taxonomy" id="1242148"/>
    <lineage>
        <taxon>Bacteria</taxon>
        <taxon>Bacillati</taxon>
        <taxon>Bacillota</taxon>
        <taxon>Bacilli</taxon>
        <taxon>Bacillales</taxon>
        <taxon>Thermoactinomycetaceae</taxon>
        <taxon>Melghirimyces</taxon>
    </lineage>
</organism>
<evidence type="ECO:0000313" key="1">
    <source>
        <dbReference type="EMBL" id="PTX59571.1"/>
    </source>
</evidence>
<keyword evidence="2" id="KW-1185">Reference proteome</keyword>
<accession>A0A2T6BU13</accession>
<dbReference type="EMBL" id="QBKR01000011">
    <property type="protein sequence ID" value="PTX59571.1"/>
    <property type="molecule type" value="Genomic_DNA"/>
</dbReference>
<protein>
    <recommendedName>
        <fullName evidence="3">Transposase</fullName>
    </recommendedName>
</protein>
<reference evidence="1 2" key="1">
    <citation type="submission" date="2018-04" db="EMBL/GenBank/DDBJ databases">
        <title>Genomic Encyclopedia of Archaeal and Bacterial Type Strains, Phase II (KMG-II): from individual species to whole genera.</title>
        <authorList>
            <person name="Goeker M."/>
        </authorList>
    </citation>
    <scope>NUCLEOTIDE SEQUENCE [LARGE SCALE GENOMIC DNA]</scope>
    <source>
        <strain evidence="1 2">DSM 45787</strain>
    </source>
</reference>
<gene>
    <name evidence="1" type="ORF">C8P63_1111</name>
</gene>
<dbReference type="Proteomes" id="UP000244240">
    <property type="component" value="Unassembled WGS sequence"/>
</dbReference>
<dbReference type="AlphaFoldDB" id="A0A2T6BU13"/>
<evidence type="ECO:0008006" key="3">
    <source>
        <dbReference type="Google" id="ProtNLM"/>
    </source>
</evidence>
<proteinExistence type="predicted"/>
<evidence type="ECO:0000313" key="2">
    <source>
        <dbReference type="Proteomes" id="UP000244240"/>
    </source>
</evidence>
<comment type="caution">
    <text evidence="1">The sequence shown here is derived from an EMBL/GenBank/DDBJ whole genome shotgun (WGS) entry which is preliminary data.</text>
</comment>